<protein>
    <submittedName>
        <fullName evidence="2">Uncharacterized protein</fullName>
    </submittedName>
</protein>
<evidence type="ECO:0000256" key="1">
    <source>
        <dbReference type="SAM" id="MobiDB-lite"/>
    </source>
</evidence>
<feature type="compositionally biased region" description="Basic and acidic residues" evidence="1">
    <location>
        <begin position="42"/>
        <end position="54"/>
    </location>
</feature>
<dbReference type="Proteomes" id="UP000824334">
    <property type="component" value="Chromosome"/>
</dbReference>
<reference evidence="2 3" key="1">
    <citation type="submission" date="2021-07" db="EMBL/GenBank/DDBJ databases">
        <title>Isolation and characterization of bacteria from a gold mining with a capacity of golden bioaccumulation.</title>
        <authorList>
            <person name="Yang X.J."/>
        </authorList>
    </citation>
    <scope>NUCLEOTIDE SEQUENCE [LARGE SCALE GENOMIC DNA]</scope>
    <source>
        <strain evidence="2 3">Au29</strain>
    </source>
</reference>
<keyword evidence="3" id="KW-1185">Reference proteome</keyword>
<dbReference type="GeneID" id="94373729"/>
<dbReference type="RefSeq" id="WP_219353296.1">
    <property type="nucleotide sequence ID" value="NZ_CP080034.1"/>
</dbReference>
<evidence type="ECO:0000313" key="3">
    <source>
        <dbReference type="Proteomes" id="UP000824334"/>
    </source>
</evidence>
<sequence>MKPDRRDQVGASERIDLVQLAAELASRGFYVIGELHASPPTDRPEPDARMPRSP</sequence>
<feature type="region of interest" description="Disordered" evidence="1">
    <location>
        <begin position="35"/>
        <end position="54"/>
    </location>
</feature>
<gene>
    <name evidence="2" type="ORF">KWG56_00530</name>
</gene>
<accession>A0ABX8TMX0</accession>
<name>A0ABX8TMX0_9CAUL</name>
<proteinExistence type="predicted"/>
<evidence type="ECO:0000313" key="2">
    <source>
        <dbReference type="EMBL" id="QYC10544.1"/>
    </source>
</evidence>
<organism evidence="2 3">
    <name type="scientific">Brevundimonas nasdae</name>
    <dbReference type="NCBI Taxonomy" id="172043"/>
    <lineage>
        <taxon>Bacteria</taxon>
        <taxon>Pseudomonadati</taxon>
        <taxon>Pseudomonadota</taxon>
        <taxon>Alphaproteobacteria</taxon>
        <taxon>Caulobacterales</taxon>
        <taxon>Caulobacteraceae</taxon>
        <taxon>Brevundimonas</taxon>
    </lineage>
</organism>
<dbReference type="EMBL" id="CP080034">
    <property type="protein sequence ID" value="QYC10544.1"/>
    <property type="molecule type" value="Genomic_DNA"/>
</dbReference>